<evidence type="ECO:0000313" key="2">
    <source>
        <dbReference type="Proteomes" id="UP000325579"/>
    </source>
</evidence>
<proteinExistence type="predicted"/>
<sequence length="111" mass="12918">MSTPSSEKLCVVFVFKKEVDYPHDLQARLSEDDPKLLYLVKRHAKKNKFKILDQGAIPPEEDNTTVWWCPLYGDNGVWDRRDRFPLSTDGDFIEALDTLCFIARQKARSLE</sequence>
<reference evidence="1 2" key="1">
    <citation type="submission" date="2019-04" db="EMBL/GenBank/DDBJ databases">
        <authorList>
            <consortium name="DOE Joint Genome Institute"/>
            <person name="Mondo S."/>
            <person name="Kjaerbolling I."/>
            <person name="Vesth T."/>
            <person name="Frisvad J.C."/>
            <person name="Nybo J.L."/>
            <person name="Theobald S."/>
            <person name="Kildgaard S."/>
            <person name="Isbrandt T."/>
            <person name="Kuo A."/>
            <person name="Sato A."/>
            <person name="Lyhne E.K."/>
            <person name="Kogle M.E."/>
            <person name="Wiebenga A."/>
            <person name="Kun R.S."/>
            <person name="Lubbers R.J."/>
            <person name="Makela M.R."/>
            <person name="Barry K."/>
            <person name="Chovatia M."/>
            <person name="Clum A."/>
            <person name="Daum C."/>
            <person name="Haridas S."/>
            <person name="He G."/>
            <person name="LaButti K."/>
            <person name="Lipzen A."/>
            <person name="Riley R."/>
            <person name="Salamov A."/>
            <person name="Simmons B.A."/>
            <person name="Magnuson J.K."/>
            <person name="Henrissat B."/>
            <person name="Mortensen U.H."/>
            <person name="Larsen T.O."/>
            <person name="Devries R.P."/>
            <person name="Grigoriev I.V."/>
            <person name="Machida M."/>
            <person name="Baker S.E."/>
            <person name="Andersen M.R."/>
            <person name="Cantor M.N."/>
            <person name="Hua S.X."/>
        </authorList>
    </citation>
    <scope>NUCLEOTIDE SEQUENCE [LARGE SCALE GENOMIC DNA]</scope>
    <source>
        <strain evidence="1 2">CBS 119388</strain>
    </source>
</reference>
<dbReference type="AlphaFoldDB" id="A0A5N6HI45"/>
<gene>
    <name evidence="1" type="ORF">BDV37DRAFT_280409</name>
</gene>
<dbReference type="RefSeq" id="XP_031944118.1">
    <property type="nucleotide sequence ID" value="XM_032086561.1"/>
</dbReference>
<dbReference type="EMBL" id="ML736751">
    <property type="protein sequence ID" value="KAE8406799.1"/>
    <property type="molecule type" value="Genomic_DNA"/>
</dbReference>
<evidence type="ECO:0000313" key="1">
    <source>
        <dbReference type="EMBL" id="KAE8406799.1"/>
    </source>
</evidence>
<organism evidence="1 2">
    <name type="scientific">Aspergillus pseudonomiae</name>
    <dbReference type="NCBI Taxonomy" id="1506151"/>
    <lineage>
        <taxon>Eukaryota</taxon>
        <taxon>Fungi</taxon>
        <taxon>Dikarya</taxon>
        <taxon>Ascomycota</taxon>
        <taxon>Pezizomycotina</taxon>
        <taxon>Eurotiomycetes</taxon>
        <taxon>Eurotiomycetidae</taxon>
        <taxon>Eurotiales</taxon>
        <taxon>Aspergillaceae</taxon>
        <taxon>Aspergillus</taxon>
        <taxon>Aspergillus subgen. Circumdati</taxon>
    </lineage>
</organism>
<dbReference type="GeneID" id="43671252"/>
<dbReference type="Proteomes" id="UP000325579">
    <property type="component" value="Unassembled WGS sequence"/>
</dbReference>
<accession>A0A5N7DL10</accession>
<accession>A0A5N6HI45</accession>
<protein>
    <submittedName>
        <fullName evidence="1">Uncharacterized protein</fullName>
    </submittedName>
</protein>
<name>A0A5N6HI45_9EURO</name>
<keyword evidence="2" id="KW-1185">Reference proteome</keyword>